<dbReference type="PANTHER" id="PTHR12901:SF10">
    <property type="entry name" value="COENZYME Q-BINDING PROTEIN COQ10, MITOCHONDRIAL"/>
    <property type="match status" value="1"/>
</dbReference>
<evidence type="ECO:0000313" key="4">
    <source>
        <dbReference type="EMBL" id="UXI66426.1"/>
    </source>
</evidence>
<dbReference type="Proteomes" id="UP001064632">
    <property type="component" value="Chromosome"/>
</dbReference>
<dbReference type="Gene3D" id="3.30.530.20">
    <property type="match status" value="1"/>
</dbReference>
<comment type="similarity">
    <text evidence="1">Belongs to the ribosome association toxin RatA family.</text>
</comment>
<keyword evidence="2" id="KW-1277">Toxin-antitoxin system</keyword>
<proteinExistence type="inferred from homology"/>
<evidence type="ECO:0000313" key="5">
    <source>
        <dbReference type="Proteomes" id="UP001064632"/>
    </source>
</evidence>
<dbReference type="InterPro" id="IPR044996">
    <property type="entry name" value="COQ10-like"/>
</dbReference>
<evidence type="ECO:0000259" key="3">
    <source>
        <dbReference type="Pfam" id="PF03364"/>
    </source>
</evidence>
<feature type="domain" description="Coenzyme Q-binding protein COQ10 START" evidence="3">
    <location>
        <begin position="10"/>
        <end position="134"/>
    </location>
</feature>
<dbReference type="RefSeq" id="WP_261693410.1">
    <property type="nucleotide sequence ID" value="NZ_CP104694.1"/>
</dbReference>
<evidence type="ECO:0000256" key="1">
    <source>
        <dbReference type="ARBA" id="ARBA00008918"/>
    </source>
</evidence>
<name>A0ABY6B8L9_9GAMM</name>
<sequence>MIKIRRSAMVRYSPSQMFDLVNEVEAYPKRFSWCATATVLAREENALSARLEVRVAGITQAFTTRNTLERPDRIAMHLVDGPFKTLEGVWTFTALGDIGCKIALALDFEYSGRLVGSALRLGFQGLADRMVDEFCREATRAYG</sequence>
<protein>
    <submittedName>
        <fullName evidence="4">Type II toxin-antitoxin system RatA family toxin</fullName>
    </submittedName>
</protein>
<organism evidence="4 5">
    <name type="scientific">Tahibacter amnicola</name>
    <dbReference type="NCBI Taxonomy" id="2976241"/>
    <lineage>
        <taxon>Bacteria</taxon>
        <taxon>Pseudomonadati</taxon>
        <taxon>Pseudomonadota</taxon>
        <taxon>Gammaproteobacteria</taxon>
        <taxon>Lysobacterales</taxon>
        <taxon>Rhodanobacteraceae</taxon>
        <taxon>Tahibacter</taxon>
    </lineage>
</organism>
<accession>A0ABY6B8L9</accession>
<dbReference type="SUPFAM" id="SSF55961">
    <property type="entry name" value="Bet v1-like"/>
    <property type="match status" value="1"/>
</dbReference>
<dbReference type="PANTHER" id="PTHR12901">
    <property type="entry name" value="SPERM PROTEIN HOMOLOG"/>
    <property type="match status" value="1"/>
</dbReference>
<reference evidence="4" key="1">
    <citation type="submission" date="2022-09" db="EMBL/GenBank/DDBJ databases">
        <title>Tahibacter sp. nov., isolated from a fresh water.</title>
        <authorList>
            <person name="Baek J.H."/>
            <person name="Lee J.K."/>
            <person name="Kim J.M."/>
            <person name="Jeon C.O."/>
        </authorList>
    </citation>
    <scope>NUCLEOTIDE SEQUENCE</scope>
    <source>
        <strain evidence="4">W38</strain>
    </source>
</reference>
<dbReference type="CDD" id="cd07813">
    <property type="entry name" value="COQ10p_like"/>
    <property type="match status" value="1"/>
</dbReference>
<dbReference type="InterPro" id="IPR005031">
    <property type="entry name" value="COQ10_START"/>
</dbReference>
<evidence type="ECO:0000256" key="2">
    <source>
        <dbReference type="ARBA" id="ARBA00022649"/>
    </source>
</evidence>
<dbReference type="Pfam" id="PF03364">
    <property type="entry name" value="Polyketide_cyc"/>
    <property type="match status" value="1"/>
</dbReference>
<gene>
    <name evidence="4" type="ORF">N4264_16935</name>
</gene>
<keyword evidence="5" id="KW-1185">Reference proteome</keyword>
<dbReference type="EMBL" id="CP104694">
    <property type="protein sequence ID" value="UXI66426.1"/>
    <property type="molecule type" value="Genomic_DNA"/>
</dbReference>
<dbReference type="InterPro" id="IPR023393">
    <property type="entry name" value="START-like_dom_sf"/>
</dbReference>